<keyword evidence="8" id="KW-0611">Plant defense</keyword>
<dbReference type="InterPro" id="IPR026992">
    <property type="entry name" value="DIOX_N"/>
</dbReference>
<keyword evidence="17" id="KW-1185">Reference proteome</keyword>
<comment type="similarity">
    <text evidence="4 14">Belongs to the iron/ascorbate-dependent oxidoreductase family.</text>
</comment>
<dbReference type="GO" id="GO:0006952">
    <property type="term" value="P:defense response"/>
    <property type="evidence" value="ECO:0007669"/>
    <property type="project" value="UniProtKB-KW"/>
</dbReference>
<dbReference type="GO" id="GO:0009805">
    <property type="term" value="P:coumarin biosynthetic process"/>
    <property type="evidence" value="ECO:0007669"/>
    <property type="project" value="UniProtKB-ARBA"/>
</dbReference>
<dbReference type="GO" id="GO:1900150">
    <property type="term" value="P:regulation of defense response to fungus"/>
    <property type="evidence" value="ECO:0007669"/>
    <property type="project" value="UniProtKB-ARBA"/>
</dbReference>
<dbReference type="Proteomes" id="UP001152523">
    <property type="component" value="Unassembled WGS sequence"/>
</dbReference>
<organism evidence="16 17">
    <name type="scientific">Cuscuta epithymum</name>
    <dbReference type="NCBI Taxonomy" id="186058"/>
    <lineage>
        <taxon>Eukaryota</taxon>
        <taxon>Viridiplantae</taxon>
        <taxon>Streptophyta</taxon>
        <taxon>Embryophyta</taxon>
        <taxon>Tracheophyta</taxon>
        <taxon>Spermatophyta</taxon>
        <taxon>Magnoliopsida</taxon>
        <taxon>eudicotyledons</taxon>
        <taxon>Gunneridae</taxon>
        <taxon>Pentapetalae</taxon>
        <taxon>asterids</taxon>
        <taxon>lamiids</taxon>
        <taxon>Solanales</taxon>
        <taxon>Convolvulaceae</taxon>
        <taxon>Cuscuteae</taxon>
        <taxon>Cuscuta</taxon>
        <taxon>Cuscuta subgen. Cuscuta</taxon>
    </lineage>
</organism>
<dbReference type="EMBL" id="CAMAPF010000007">
    <property type="protein sequence ID" value="CAH9057730.1"/>
    <property type="molecule type" value="Genomic_DNA"/>
</dbReference>
<protein>
    <recommendedName>
        <fullName evidence="5">feruloyl-CoA 6-hydroxylase</fullName>
        <ecNumber evidence="5">1.14.11.61</ecNumber>
    </recommendedName>
</protein>
<evidence type="ECO:0000256" key="9">
    <source>
        <dbReference type="ARBA" id="ARBA00022964"/>
    </source>
</evidence>
<dbReference type="Pfam" id="PF14226">
    <property type="entry name" value="DIOX_N"/>
    <property type="match status" value="1"/>
</dbReference>
<dbReference type="Gene3D" id="2.60.120.330">
    <property type="entry name" value="B-lactam Antibiotic, Isopenicillin N Synthase, Chain"/>
    <property type="match status" value="1"/>
</dbReference>
<evidence type="ECO:0000256" key="2">
    <source>
        <dbReference type="ARBA" id="ARBA00001961"/>
    </source>
</evidence>
<comment type="pathway">
    <text evidence="3">Phenylpropanoid metabolism.</text>
</comment>
<evidence type="ECO:0000256" key="7">
    <source>
        <dbReference type="ARBA" id="ARBA00022819"/>
    </source>
</evidence>
<evidence type="ECO:0000313" key="16">
    <source>
        <dbReference type="EMBL" id="CAH9057730.1"/>
    </source>
</evidence>
<dbReference type="PANTHER" id="PTHR47991">
    <property type="entry name" value="OXOGLUTARATE/IRON-DEPENDENT DIOXYGENASE"/>
    <property type="match status" value="1"/>
</dbReference>
<dbReference type="FunFam" id="2.60.120.330:FF:000008">
    <property type="entry name" value="Jasmonate-regulated gene 21"/>
    <property type="match status" value="1"/>
</dbReference>
<dbReference type="Pfam" id="PF03171">
    <property type="entry name" value="2OG-FeII_Oxy"/>
    <property type="match status" value="1"/>
</dbReference>
<dbReference type="GO" id="GO:0120091">
    <property type="term" value="F:jasmonic acid hydrolase"/>
    <property type="evidence" value="ECO:0007669"/>
    <property type="project" value="UniProtKB-ARBA"/>
</dbReference>
<keyword evidence="7" id="KW-1184">Jasmonic acid signaling pathway</keyword>
<feature type="domain" description="Fe2OG dioxygenase" evidence="15">
    <location>
        <begin position="219"/>
        <end position="320"/>
    </location>
</feature>
<comment type="catalytic activity">
    <reaction evidence="13">
        <text>jasmonate + 2-oxoglutarate + O2 = (1R,2R)-12-hydroxyjasmonate + succinate + CO2</text>
        <dbReference type="Rhea" id="RHEA:67144"/>
        <dbReference type="ChEBI" id="CHEBI:15379"/>
        <dbReference type="ChEBI" id="CHEBI:16526"/>
        <dbReference type="ChEBI" id="CHEBI:16810"/>
        <dbReference type="ChEBI" id="CHEBI:30031"/>
        <dbReference type="ChEBI" id="CHEBI:58431"/>
        <dbReference type="ChEBI" id="CHEBI:132022"/>
    </reaction>
    <physiologicalReaction direction="left-to-right" evidence="13">
        <dbReference type="Rhea" id="RHEA:67145"/>
    </physiologicalReaction>
</comment>
<proteinExistence type="inferred from homology"/>
<dbReference type="SUPFAM" id="SSF51197">
    <property type="entry name" value="Clavaminate synthase-like"/>
    <property type="match status" value="1"/>
</dbReference>
<evidence type="ECO:0000256" key="14">
    <source>
        <dbReference type="RuleBase" id="RU003682"/>
    </source>
</evidence>
<dbReference type="InterPro" id="IPR005123">
    <property type="entry name" value="Oxoglu/Fe-dep_dioxygenase_dom"/>
</dbReference>
<evidence type="ECO:0000256" key="1">
    <source>
        <dbReference type="ARBA" id="ARBA00001954"/>
    </source>
</evidence>
<evidence type="ECO:0000256" key="11">
    <source>
        <dbReference type="ARBA" id="ARBA00023004"/>
    </source>
</evidence>
<keyword evidence="9" id="KW-0223">Dioxygenase</keyword>
<dbReference type="GO" id="GO:0002238">
    <property type="term" value="P:response to molecule of fungal origin"/>
    <property type="evidence" value="ECO:0007669"/>
    <property type="project" value="UniProtKB-ARBA"/>
</dbReference>
<evidence type="ECO:0000256" key="12">
    <source>
        <dbReference type="ARBA" id="ARBA00048503"/>
    </source>
</evidence>
<name>A0AAV0C0R9_9ASTE</name>
<evidence type="ECO:0000256" key="5">
    <source>
        <dbReference type="ARBA" id="ARBA00012885"/>
    </source>
</evidence>
<dbReference type="GO" id="GO:0046872">
    <property type="term" value="F:metal ion binding"/>
    <property type="evidence" value="ECO:0007669"/>
    <property type="project" value="UniProtKB-KW"/>
</dbReference>
<accession>A0AAV0C0R9</accession>
<evidence type="ECO:0000256" key="4">
    <source>
        <dbReference type="ARBA" id="ARBA00008056"/>
    </source>
</evidence>
<evidence type="ECO:0000256" key="6">
    <source>
        <dbReference type="ARBA" id="ARBA00022723"/>
    </source>
</evidence>
<evidence type="ECO:0000256" key="13">
    <source>
        <dbReference type="ARBA" id="ARBA00052139"/>
    </source>
</evidence>
<comment type="cofactor">
    <cofactor evidence="2">
        <name>L-ascorbate</name>
        <dbReference type="ChEBI" id="CHEBI:38290"/>
    </cofactor>
</comment>
<comment type="caution">
    <text evidence="16">The sequence shown here is derived from an EMBL/GenBank/DDBJ whole genome shotgun (WGS) entry which is preliminary data.</text>
</comment>
<dbReference type="InterPro" id="IPR027443">
    <property type="entry name" value="IPNS-like_sf"/>
</dbReference>
<keyword evidence="6 14" id="KW-0479">Metal-binding</keyword>
<evidence type="ECO:0000259" key="15">
    <source>
        <dbReference type="PROSITE" id="PS51471"/>
    </source>
</evidence>
<dbReference type="PRINTS" id="PR00682">
    <property type="entry name" value="IPNSYNTHASE"/>
</dbReference>
<sequence length="373" mass="41206">MSCPMAMDWPEPIVRVQSLSEMGFSSIPTRYIKPSADRPSLTAGHTSGDAINIPTIDLEPLLLSSSHVDGGGCTAADTAEVHAQVSAACRSWGFFQVVNHGVTPELMDRAREVWREFFHLPMEVKQPYANSPATYEGYGSRIGVEKGAVLDWSDYFFLNCLPCSLKDHTKWPSLPSSIREVIEEYSEQMVKLCGELMKILSRNLGLKEEVLEDAFGGENIGSCLRANFYPKCPSPGLTLGLSAHSDPGGLTILLPDQQVSGLQVRQNGEWITVKPARNAFIVNIGDQIQVLSNGIYKSVEHRVIVNSEEERVSLAYFYNPKSDLVIKPVKEIVTPENPALYPPMTYAEYRLYMRSKGLKGKSQLQESSSNSAA</sequence>
<dbReference type="AlphaFoldDB" id="A0AAV0C0R9"/>
<dbReference type="GO" id="GO:1900366">
    <property type="term" value="P:negative regulation of defense response to insect"/>
    <property type="evidence" value="ECO:0007669"/>
    <property type="project" value="UniProtKB-ARBA"/>
</dbReference>
<evidence type="ECO:0000313" key="17">
    <source>
        <dbReference type="Proteomes" id="UP001152523"/>
    </source>
</evidence>
<dbReference type="GO" id="GO:0016706">
    <property type="term" value="F:2-oxoglutarate-dependent dioxygenase activity"/>
    <property type="evidence" value="ECO:0007669"/>
    <property type="project" value="UniProtKB-ARBA"/>
</dbReference>
<reference evidence="16" key="1">
    <citation type="submission" date="2022-07" db="EMBL/GenBank/DDBJ databases">
        <authorList>
            <person name="Macas J."/>
            <person name="Novak P."/>
            <person name="Neumann P."/>
        </authorList>
    </citation>
    <scope>NUCLEOTIDE SEQUENCE</scope>
</reference>
<comment type="catalytic activity">
    <reaction evidence="12">
        <text>(E)-feruloyl-CoA + 2-oxoglutarate + O2 = (E)-6-hydroxyferuloyl-CoA + succinate + CO2</text>
        <dbReference type="Rhea" id="RHEA:57856"/>
        <dbReference type="ChEBI" id="CHEBI:15379"/>
        <dbReference type="ChEBI" id="CHEBI:16526"/>
        <dbReference type="ChEBI" id="CHEBI:16810"/>
        <dbReference type="ChEBI" id="CHEBI:30031"/>
        <dbReference type="ChEBI" id="CHEBI:87305"/>
        <dbReference type="ChEBI" id="CHEBI:142390"/>
        <dbReference type="EC" id="1.14.11.61"/>
    </reaction>
</comment>
<comment type="cofactor">
    <cofactor evidence="1">
        <name>Fe(2+)</name>
        <dbReference type="ChEBI" id="CHEBI:29033"/>
    </cofactor>
</comment>
<dbReference type="InterPro" id="IPR044861">
    <property type="entry name" value="IPNS-like_FE2OG_OXY"/>
</dbReference>
<dbReference type="PROSITE" id="PS51471">
    <property type="entry name" value="FE2OG_OXY"/>
    <property type="match status" value="1"/>
</dbReference>
<gene>
    <name evidence="16" type="ORF">CEPIT_LOCUS1151</name>
</gene>
<dbReference type="GO" id="GO:2000022">
    <property type="term" value="P:regulation of jasmonic acid mediated signaling pathway"/>
    <property type="evidence" value="ECO:0007669"/>
    <property type="project" value="UniProtKB-ARBA"/>
</dbReference>
<evidence type="ECO:0000256" key="3">
    <source>
        <dbReference type="ARBA" id="ARBA00004918"/>
    </source>
</evidence>
<dbReference type="InterPro" id="IPR050295">
    <property type="entry name" value="Plant_2OG-oxidoreductases"/>
</dbReference>
<keyword evidence="10 14" id="KW-0560">Oxidoreductase</keyword>
<keyword evidence="11 14" id="KW-0408">Iron</keyword>
<evidence type="ECO:0000256" key="8">
    <source>
        <dbReference type="ARBA" id="ARBA00022821"/>
    </source>
</evidence>
<dbReference type="EC" id="1.14.11.61" evidence="5"/>
<evidence type="ECO:0000256" key="10">
    <source>
        <dbReference type="ARBA" id="ARBA00023002"/>
    </source>
</evidence>